<accession>A0AA42BBV6</accession>
<dbReference type="EMBL" id="JAMSLR010000012">
    <property type="protein sequence ID" value="MCM8750210.1"/>
    <property type="molecule type" value="Genomic_DNA"/>
</dbReference>
<feature type="region of interest" description="Disordered" evidence="1">
    <location>
        <begin position="1"/>
        <end position="21"/>
    </location>
</feature>
<feature type="transmembrane region" description="Helical" evidence="2">
    <location>
        <begin position="27"/>
        <end position="51"/>
    </location>
</feature>
<reference evidence="3" key="1">
    <citation type="submission" date="2022-06" db="EMBL/GenBank/DDBJ databases">
        <title>CFH 74404 Thermomicrobiaceae sp.</title>
        <authorList>
            <person name="Ming H."/>
            <person name="Li W.-J."/>
            <person name="Zhao Z."/>
        </authorList>
    </citation>
    <scope>NUCLEOTIDE SEQUENCE</scope>
    <source>
        <strain evidence="3">CFH 74404</strain>
    </source>
</reference>
<evidence type="ECO:0000256" key="1">
    <source>
        <dbReference type="SAM" id="MobiDB-lite"/>
    </source>
</evidence>
<keyword evidence="2" id="KW-0472">Membrane</keyword>
<organism evidence="3 4">
    <name type="scientific">Thermalbibacter longus</name>
    <dbReference type="NCBI Taxonomy" id="2951981"/>
    <lineage>
        <taxon>Bacteria</taxon>
        <taxon>Pseudomonadati</taxon>
        <taxon>Thermomicrobiota</taxon>
        <taxon>Thermomicrobia</taxon>
        <taxon>Thermomicrobiales</taxon>
        <taxon>Thermomicrobiaceae</taxon>
        <taxon>Thermalbibacter</taxon>
    </lineage>
</organism>
<evidence type="ECO:0000313" key="4">
    <source>
        <dbReference type="Proteomes" id="UP001165306"/>
    </source>
</evidence>
<gene>
    <name evidence="3" type="ORF">NET02_13740</name>
</gene>
<keyword evidence="2" id="KW-0812">Transmembrane</keyword>
<keyword evidence="4" id="KW-1185">Reference proteome</keyword>
<sequence>MVETGPDRPQVNDPAEMPEGASARGSAWLPALLGVLVTLLLVSLLFGLAYLKAGLF</sequence>
<dbReference type="AlphaFoldDB" id="A0AA42BBV6"/>
<evidence type="ECO:0000256" key="2">
    <source>
        <dbReference type="SAM" id="Phobius"/>
    </source>
</evidence>
<comment type="caution">
    <text evidence="3">The sequence shown here is derived from an EMBL/GenBank/DDBJ whole genome shotgun (WGS) entry which is preliminary data.</text>
</comment>
<dbReference type="Proteomes" id="UP001165306">
    <property type="component" value="Unassembled WGS sequence"/>
</dbReference>
<keyword evidence="2" id="KW-1133">Transmembrane helix</keyword>
<proteinExistence type="predicted"/>
<name>A0AA42BBV6_9BACT</name>
<dbReference type="RefSeq" id="WP_284057998.1">
    <property type="nucleotide sequence ID" value="NZ_JAMSLR010000012.1"/>
</dbReference>
<protein>
    <submittedName>
        <fullName evidence="3">Uncharacterized protein</fullName>
    </submittedName>
</protein>
<evidence type="ECO:0000313" key="3">
    <source>
        <dbReference type="EMBL" id="MCM8750210.1"/>
    </source>
</evidence>